<feature type="transmembrane region" description="Helical" evidence="1">
    <location>
        <begin position="123"/>
        <end position="148"/>
    </location>
</feature>
<evidence type="ECO:0008006" key="4">
    <source>
        <dbReference type="Google" id="ProtNLM"/>
    </source>
</evidence>
<dbReference type="GO" id="GO:0035838">
    <property type="term" value="C:growing cell tip"/>
    <property type="evidence" value="ECO:0007669"/>
    <property type="project" value="TreeGrafter"/>
</dbReference>
<accession>A0AAD3TUQ5</accession>
<comment type="caution">
    <text evidence="2">The sequence shown here is derived from an EMBL/GenBank/DDBJ whole genome shotgun (WGS) entry which is preliminary data.</text>
</comment>
<protein>
    <recommendedName>
        <fullName evidence="4">Pali-domain-containing protein</fullName>
    </recommendedName>
</protein>
<keyword evidence="1" id="KW-0472">Membrane</keyword>
<reference evidence="2" key="1">
    <citation type="journal article" date="2023" name="BMC Genomics">
        <title>Chromosome-level genome assemblies of Cutaneotrichosporon spp. (Trichosporonales, Basidiomycota) reveal imbalanced evolution between nucleotide sequences and chromosome synteny.</title>
        <authorList>
            <person name="Kobayashi Y."/>
            <person name="Kayamori A."/>
            <person name="Aoki K."/>
            <person name="Shiwa Y."/>
            <person name="Matsutani M."/>
            <person name="Fujita N."/>
            <person name="Sugita T."/>
            <person name="Iwasaki W."/>
            <person name="Tanaka N."/>
            <person name="Takashima M."/>
        </authorList>
    </citation>
    <scope>NUCLEOTIDE SEQUENCE</scope>
    <source>
        <strain evidence="2">HIS016</strain>
    </source>
</reference>
<keyword evidence="1" id="KW-0812">Transmembrane</keyword>
<dbReference type="GO" id="GO:0032153">
    <property type="term" value="C:cell division site"/>
    <property type="evidence" value="ECO:0007669"/>
    <property type="project" value="TreeGrafter"/>
</dbReference>
<organism evidence="2 3">
    <name type="scientific">Cutaneotrichosporon spelunceum</name>
    <dbReference type="NCBI Taxonomy" id="1672016"/>
    <lineage>
        <taxon>Eukaryota</taxon>
        <taxon>Fungi</taxon>
        <taxon>Dikarya</taxon>
        <taxon>Basidiomycota</taxon>
        <taxon>Agaricomycotina</taxon>
        <taxon>Tremellomycetes</taxon>
        <taxon>Trichosporonales</taxon>
        <taxon>Trichosporonaceae</taxon>
        <taxon>Cutaneotrichosporon</taxon>
    </lineage>
</organism>
<evidence type="ECO:0000313" key="3">
    <source>
        <dbReference type="Proteomes" id="UP001222932"/>
    </source>
</evidence>
<dbReference type="AlphaFoldDB" id="A0AAD3TUQ5"/>
<dbReference type="PANTHER" id="PTHR28013">
    <property type="entry name" value="PROTEIN DCV1-RELATED"/>
    <property type="match status" value="1"/>
</dbReference>
<keyword evidence="1" id="KW-1133">Transmembrane helix</keyword>
<dbReference type="InterPro" id="IPR051380">
    <property type="entry name" value="pH-response_reg_palI/RIM9"/>
</dbReference>
<feature type="transmembrane region" description="Helical" evidence="1">
    <location>
        <begin position="95"/>
        <end position="116"/>
    </location>
</feature>
<proteinExistence type="predicted"/>
<sequence length="234" mass="24117">MARWNRKTSITGRLQTTLLFLCFVLTLLPSLGPPLVRVFALRTFSTPDGTVWSGALGYCTSTACSRASVGYDLAAQLSIPTTSGPSSASAQDINAATRLFLTLPLASGTAFLGIIVSGTGQHVGTAIAAALFGVAFSILSIIAVAVSWATLRAAASSSSYSSSSGVGAYLLLAACVLSGFCWVLGVVECCLARQDKKRRDVEYASVGSKAGVTGLAYTQAHAPFIVHAAPVGHH</sequence>
<dbReference type="Proteomes" id="UP001222932">
    <property type="component" value="Unassembled WGS sequence"/>
</dbReference>
<name>A0AAD3TUQ5_9TREE</name>
<reference evidence="2" key="2">
    <citation type="submission" date="2023-06" db="EMBL/GenBank/DDBJ databases">
        <authorList>
            <person name="Kobayashi Y."/>
            <person name="Kayamori A."/>
            <person name="Aoki K."/>
            <person name="Shiwa Y."/>
            <person name="Fujita N."/>
            <person name="Sugita T."/>
            <person name="Iwasaki W."/>
            <person name="Tanaka N."/>
            <person name="Takashima M."/>
        </authorList>
    </citation>
    <scope>NUCLEOTIDE SEQUENCE</scope>
    <source>
        <strain evidence="2">HIS016</strain>
    </source>
</reference>
<evidence type="ECO:0000256" key="1">
    <source>
        <dbReference type="SAM" id="Phobius"/>
    </source>
</evidence>
<dbReference type="GO" id="GO:0005886">
    <property type="term" value="C:plasma membrane"/>
    <property type="evidence" value="ECO:0007669"/>
    <property type="project" value="TreeGrafter"/>
</dbReference>
<keyword evidence="3" id="KW-1185">Reference proteome</keyword>
<gene>
    <name evidence="2" type="ORF">CspeluHIS016_0307240</name>
</gene>
<feature type="transmembrane region" description="Helical" evidence="1">
    <location>
        <begin position="168"/>
        <end position="191"/>
    </location>
</feature>
<dbReference type="EMBL" id="BTCM01000003">
    <property type="protein sequence ID" value="GMK56884.1"/>
    <property type="molecule type" value="Genomic_DNA"/>
</dbReference>
<evidence type="ECO:0000313" key="2">
    <source>
        <dbReference type="EMBL" id="GMK56884.1"/>
    </source>
</evidence>
<dbReference type="PANTHER" id="PTHR28013:SF3">
    <property type="entry name" value="PROTEIN DCV1-RELATED"/>
    <property type="match status" value="1"/>
</dbReference>